<dbReference type="PIR" id="C90905">
    <property type="entry name" value="C90905"/>
</dbReference>
<dbReference type="KEGG" id="ece:Z2088"/>
<name>Q8XC57_ECO57</name>
<evidence type="ECO:0000313" key="2">
    <source>
        <dbReference type="Proteomes" id="UP000002519"/>
    </source>
</evidence>
<protein>
    <recommendedName>
        <fullName evidence="3">Ybl81</fullName>
    </recommendedName>
</protein>
<proteinExistence type="predicted"/>
<gene>
    <name evidence="1" type="ordered locus">Z2088</name>
</gene>
<reference evidence="1 2" key="1">
    <citation type="journal article" date="2001" name="Nature">
        <title>Genome sequence of enterohaemorrhagic Escherichia coli O157:H7.</title>
        <authorList>
            <person name="Perna N.T."/>
            <person name="Plunkett G.III."/>
            <person name="Burland V."/>
            <person name="Mau B."/>
            <person name="Glasner J.D."/>
            <person name="Rose D.J."/>
            <person name="Mayhew G.F."/>
            <person name="Evans P.S."/>
            <person name="Gregor J."/>
            <person name="Kirkpatrick H.A."/>
            <person name="Posfai G."/>
            <person name="Hackett J."/>
            <person name="Klink S."/>
            <person name="Boutin A."/>
            <person name="Shao Y."/>
            <person name="Miller L."/>
            <person name="Grotbeck E.J."/>
            <person name="Davis N.W."/>
            <person name="Lim A."/>
            <person name="Dimalanta E."/>
            <person name="Potamousis K."/>
            <person name="Apodaca J."/>
            <person name="Anantharaman T.S."/>
            <person name="Lin J."/>
            <person name="Yen G."/>
            <person name="Schwartz D.C."/>
            <person name="Welch R.A."/>
            <person name="Blattner F.R."/>
        </authorList>
    </citation>
    <scope>NUCLEOTIDE SEQUENCE [LARGE SCALE GENOMIC DNA]</scope>
    <source>
        <strain evidence="2">O157:H7 / EDL933 / ATCC 700927 / EHEC</strain>
    </source>
</reference>
<sequence length="216" mass="24783">MRLTMEFKDLPPSIQEIAAHTLRHRLNELELESVTKKDTDNMARNVRDAFTGLYFCASINKHDSESVANKIAETTAQNINTKPTEEEIDQFAHDAGLKNKKEKSPYAGNMFVYDNLIRIRGEIPAEYLARVHQALLKNLETELFDGNTNGFFMVSGLEKDWDAEKRWNVATWLFSNRAAALEASACICGLFLTDHKYNLDVYSYIYAEHGPLWIDW</sequence>
<dbReference type="EMBL" id="AE005174">
    <property type="protein sequence ID" value="AAG56158.1"/>
    <property type="molecule type" value="Genomic_DNA"/>
</dbReference>
<dbReference type="PIR" id="B85712">
    <property type="entry name" value="B85712"/>
</dbReference>
<organism evidence="1 2">
    <name type="scientific">Escherichia coli O157:H7</name>
    <dbReference type="NCBI Taxonomy" id="83334"/>
    <lineage>
        <taxon>Bacteria</taxon>
        <taxon>Pseudomonadati</taxon>
        <taxon>Pseudomonadota</taxon>
        <taxon>Gammaproteobacteria</taxon>
        <taxon>Enterobacterales</taxon>
        <taxon>Enterobacteriaceae</taxon>
        <taxon>Escherichia</taxon>
    </lineage>
</organism>
<dbReference type="AlphaFoldDB" id="Q8XC57"/>
<dbReference type="Proteomes" id="UP000002519">
    <property type="component" value="Chromosome"/>
</dbReference>
<evidence type="ECO:0000313" key="1">
    <source>
        <dbReference type="EMBL" id="AAG56158.1"/>
    </source>
</evidence>
<accession>Q8XC57</accession>
<evidence type="ECO:0008006" key="3">
    <source>
        <dbReference type="Google" id="ProtNLM"/>
    </source>
</evidence>